<feature type="domain" description="MULE transposase" evidence="2">
    <location>
        <begin position="1"/>
        <end position="95"/>
    </location>
</feature>
<evidence type="ECO:0000313" key="3">
    <source>
        <dbReference type="EnsemblPlants" id="AET7Gv20591400.3"/>
    </source>
</evidence>
<feature type="compositionally biased region" description="Gly residues" evidence="1">
    <location>
        <begin position="370"/>
        <end position="383"/>
    </location>
</feature>
<dbReference type="PANTHER" id="PTHR31973:SF197">
    <property type="entry name" value="SWIM-TYPE DOMAIN-CONTAINING PROTEIN"/>
    <property type="match status" value="1"/>
</dbReference>
<protein>
    <recommendedName>
        <fullName evidence="2">MULE transposase domain-containing protein</fullName>
    </recommendedName>
</protein>
<feature type="region of interest" description="Disordered" evidence="1">
    <location>
        <begin position="261"/>
        <end position="388"/>
    </location>
</feature>
<reference evidence="4" key="2">
    <citation type="journal article" date="2017" name="Nat. Plants">
        <title>The Aegilops tauschii genome reveals multiple impacts of transposons.</title>
        <authorList>
            <person name="Zhao G."/>
            <person name="Zou C."/>
            <person name="Li K."/>
            <person name="Wang K."/>
            <person name="Li T."/>
            <person name="Gao L."/>
            <person name="Zhang X."/>
            <person name="Wang H."/>
            <person name="Yang Z."/>
            <person name="Liu X."/>
            <person name="Jiang W."/>
            <person name="Mao L."/>
            <person name="Kong X."/>
            <person name="Jiao Y."/>
            <person name="Jia J."/>
        </authorList>
    </citation>
    <scope>NUCLEOTIDE SEQUENCE [LARGE SCALE GENOMIC DNA]</scope>
    <source>
        <strain evidence="4">cv. AL8/78</strain>
    </source>
</reference>
<feature type="region of interest" description="Disordered" evidence="1">
    <location>
        <begin position="205"/>
        <end position="249"/>
    </location>
</feature>
<feature type="compositionally biased region" description="Low complexity" evidence="1">
    <location>
        <begin position="296"/>
        <end position="345"/>
    </location>
</feature>
<dbReference type="Pfam" id="PF10551">
    <property type="entry name" value="MULE"/>
    <property type="match status" value="1"/>
</dbReference>
<organism evidence="3 4">
    <name type="scientific">Aegilops tauschii subsp. strangulata</name>
    <name type="common">Goatgrass</name>
    <dbReference type="NCBI Taxonomy" id="200361"/>
    <lineage>
        <taxon>Eukaryota</taxon>
        <taxon>Viridiplantae</taxon>
        <taxon>Streptophyta</taxon>
        <taxon>Embryophyta</taxon>
        <taxon>Tracheophyta</taxon>
        <taxon>Spermatophyta</taxon>
        <taxon>Magnoliopsida</taxon>
        <taxon>Liliopsida</taxon>
        <taxon>Poales</taxon>
        <taxon>Poaceae</taxon>
        <taxon>BOP clade</taxon>
        <taxon>Pooideae</taxon>
        <taxon>Triticodae</taxon>
        <taxon>Triticeae</taxon>
        <taxon>Triticinae</taxon>
        <taxon>Aegilops</taxon>
    </lineage>
</organism>
<feature type="compositionally biased region" description="Basic residues" evidence="1">
    <location>
        <begin position="277"/>
        <end position="289"/>
    </location>
</feature>
<evidence type="ECO:0000259" key="2">
    <source>
        <dbReference type="Pfam" id="PF10551"/>
    </source>
</evidence>
<dbReference type="Gramene" id="AET7Gv20591400.3">
    <property type="protein sequence ID" value="AET7Gv20591400.3"/>
    <property type="gene ID" value="AET7Gv20591400"/>
</dbReference>
<dbReference type="Proteomes" id="UP000015105">
    <property type="component" value="Chromosome 7D"/>
</dbReference>
<dbReference type="EnsemblPlants" id="AET7Gv20591400.3">
    <property type="protein sequence ID" value="AET7Gv20591400.3"/>
    <property type="gene ID" value="AET7Gv20591400"/>
</dbReference>
<dbReference type="PANTHER" id="PTHR31973">
    <property type="entry name" value="POLYPROTEIN, PUTATIVE-RELATED"/>
    <property type="match status" value="1"/>
</dbReference>
<reference evidence="3" key="5">
    <citation type="journal article" date="2021" name="G3 (Bethesda)">
        <title>Aegilops tauschii genome assembly Aet v5.0 features greater sequence contiguity and improved annotation.</title>
        <authorList>
            <person name="Wang L."/>
            <person name="Zhu T."/>
            <person name="Rodriguez J.C."/>
            <person name="Deal K.R."/>
            <person name="Dubcovsky J."/>
            <person name="McGuire P.E."/>
            <person name="Lux T."/>
            <person name="Spannagl M."/>
            <person name="Mayer K.F.X."/>
            <person name="Baldrich P."/>
            <person name="Meyers B.C."/>
            <person name="Huo N."/>
            <person name="Gu Y.Q."/>
            <person name="Zhou H."/>
            <person name="Devos K.M."/>
            <person name="Bennetzen J.L."/>
            <person name="Unver T."/>
            <person name="Budak H."/>
            <person name="Gulick P.J."/>
            <person name="Galiba G."/>
            <person name="Kalapos B."/>
            <person name="Nelson D.R."/>
            <person name="Li P."/>
            <person name="You F.M."/>
            <person name="Luo M.C."/>
            <person name="Dvorak J."/>
        </authorList>
    </citation>
    <scope>NUCLEOTIDE SEQUENCE [LARGE SCALE GENOMIC DNA]</scope>
    <source>
        <strain evidence="3">cv. AL8/78</strain>
    </source>
</reference>
<keyword evidence="4" id="KW-1185">Reference proteome</keyword>
<reference evidence="3" key="3">
    <citation type="journal article" date="2017" name="Nature">
        <title>Genome sequence of the progenitor of the wheat D genome Aegilops tauschii.</title>
        <authorList>
            <person name="Luo M.C."/>
            <person name="Gu Y.Q."/>
            <person name="Puiu D."/>
            <person name="Wang H."/>
            <person name="Twardziok S.O."/>
            <person name="Deal K.R."/>
            <person name="Huo N."/>
            <person name="Zhu T."/>
            <person name="Wang L."/>
            <person name="Wang Y."/>
            <person name="McGuire P.E."/>
            <person name="Liu S."/>
            <person name="Long H."/>
            <person name="Ramasamy R.K."/>
            <person name="Rodriguez J.C."/>
            <person name="Van S.L."/>
            <person name="Yuan L."/>
            <person name="Wang Z."/>
            <person name="Xia Z."/>
            <person name="Xiao L."/>
            <person name="Anderson O.D."/>
            <person name="Ouyang S."/>
            <person name="Liang Y."/>
            <person name="Zimin A.V."/>
            <person name="Pertea G."/>
            <person name="Qi P."/>
            <person name="Bennetzen J.L."/>
            <person name="Dai X."/>
            <person name="Dawson M.W."/>
            <person name="Muller H.G."/>
            <person name="Kugler K."/>
            <person name="Rivarola-Duarte L."/>
            <person name="Spannagl M."/>
            <person name="Mayer K.F.X."/>
            <person name="Lu F.H."/>
            <person name="Bevan M.W."/>
            <person name="Leroy P."/>
            <person name="Li P."/>
            <person name="You F.M."/>
            <person name="Sun Q."/>
            <person name="Liu Z."/>
            <person name="Lyons E."/>
            <person name="Wicker T."/>
            <person name="Salzberg S.L."/>
            <person name="Devos K.M."/>
            <person name="Dvorak J."/>
        </authorList>
    </citation>
    <scope>NUCLEOTIDE SEQUENCE [LARGE SCALE GENOMIC DNA]</scope>
    <source>
        <strain evidence="3">cv. AL8/78</strain>
    </source>
</reference>
<evidence type="ECO:0000256" key="1">
    <source>
        <dbReference type="SAM" id="MobiDB-lite"/>
    </source>
</evidence>
<feature type="compositionally biased region" description="Basic and acidic residues" evidence="1">
    <location>
        <begin position="234"/>
        <end position="243"/>
    </location>
</feature>
<accession>A0A453RIB9</accession>
<proteinExistence type="predicted"/>
<name>A0A453RIB9_AEGTS</name>
<reference evidence="4" key="1">
    <citation type="journal article" date="2014" name="Science">
        <title>Ancient hybridizations among the ancestral genomes of bread wheat.</title>
        <authorList>
            <consortium name="International Wheat Genome Sequencing Consortium,"/>
            <person name="Marcussen T."/>
            <person name="Sandve S.R."/>
            <person name="Heier L."/>
            <person name="Spannagl M."/>
            <person name="Pfeifer M."/>
            <person name="Jakobsen K.S."/>
            <person name="Wulff B.B."/>
            <person name="Steuernagel B."/>
            <person name="Mayer K.F."/>
            <person name="Olsen O.A."/>
        </authorList>
    </citation>
    <scope>NUCLEOTIDE SEQUENCE [LARGE SCALE GENOMIC DNA]</scope>
    <source>
        <strain evidence="4">cv. AL8/78</strain>
    </source>
</reference>
<reference evidence="3" key="4">
    <citation type="submission" date="2019-03" db="UniProtKB">
        <authorList>
            <consortium name="EnsemblPlants"/>
        </authorList>
    </citation>
    <scope>IDENTIFICATION</scope>
</reference>
<dbReference type="InterPro" id="IPR018289">
    <property type="entry name" value="MULE_transposase_dom"/>
</dbReference>
<feature type="compositionally biased region" description="Polar residues" evidence="1">
    <location>
        <begin position="350"/>
        <end position="366"/>
    </location>
</feature>
<sequence>LDGCFFKGACQGELLAAIGRDANNQMYPVAWAVVEKETNESWAWFIGLLIKDLDINDQGAGWVFISDKQKGLINSMRDYLPKVEHRMCARHIYANWRKKHKDHQLQKRFWAIAKSANREDFNYNKAKLAQLTPEGAKDIMKTDPKHWARAFFPKGANCESGLPCCHAICAIYKSGRKVEDFIDKCYYIDTFKKKYEHCLQPVEGEESWPMSQNPRPVAPGYIAMPGARKKNNDRKREEGEAPKGKKLSKHGIQITCGSCGGQGHNKTSCKKKGDNAKKRKSYLGKRGRKVRETEQAQTDASTSKAAAARASGPTRSQVAARSQSAARSQAAPSQVAASSQATTSRFIPPRSSSTTNNDVPRGSTTAVRGRGNGRGSVGGTGRGRGSETGFMAFFTASGNY</sequence>
<evidence type="ECO:0000313" key="4">
    <source>
        <dbReference type="Proteomes" id="UP000015105"/>
    </source>
</evidence>
<dbReference type="AlphaFoldDB" id="A0A453RIB9"/>